<dbReference type="EMBL" id="JPGG01000016">
    <property type="protein sequence ID" value="KGC15522.1"/>
    <property type="molecule type" value="Genomic_DNA"/>
</dbReference>
<reference evidence="2" key="2">
    <citation type="submission" date="2022-09" db="EMBL/GenBank/DDBJ databases">
        <title>Genomic of Burkholderia gladioli.</title>
        <authorList>
            <person name="Wu H."/>
        </authorList>
    </citation>
    <scope>NUCLEOTIDE SEQUENCE</scope>
    <source>
        <strain evidence="2">ZN-S4</strain>
    </source>
</reference>
<name>A0AAP2JCS0_BURGA</name>
<evidence type="ECO:0000313" key="1">
    <source>
        <dbReference type="EMBL" id="KGC15522.1"/>
    </source>
</evidence>
<evidence type="ECO:0000313" key="3">
    <source>
        <dbReference type="Proteomes" id="UP000029590"/>
    </source>
</evidence>
<dbReference type="GeneID" id="66460862"/>
<accession>A0AAP2JCS0</accession>
<reference evidence="1 3" key="1">
    <citation type="submission" date="2014-04" db="EMBL/GenBank/DDBJ databases">
        <authorList>
            <person name="Bishop-Lilly K.A."/>
            <person name="Broomall S.M."/>
            <person name="Chain P.S."/>
            <person name="Chertkov O."/>
            <person name="Coyne S.R."/>
            <person name="Daligault H.E."/>
            <person name="Davenport K.W."/>
            <person name="Erkkila T."/>
            <person name="Frey K.G."/>
            <person name="Gibbons H.S."/>
            <person name="Gu W."/>
            <person name="Jaissle J."/>
            <person name="Johnson S.L."/>
            <person name="Koroleva G.I."/>
            <person name="Ladner J.T."/>
            <person name="Lo C.-C."/>
            <person name="Minogue T.D."/>
            <person name="Munk C."/>
            <person name="Palacios G.F."/>
            <person name="Redden C.L."/>
            <person name="Rosenzweig C.N."/>
            <person name="Scholz M.B."/>
            <person name="Teshima H."/>
            <person name="Xu Y."/>
        </authorList>
    </citation>
    <scope>NUCLEOTIDE SEQUENCE [LARGE SCALE GENOMIC DNA]</scope>
    <source>
        <strain evidence="1">Gladioli</strain>
        <strain evidence="3">gladioli</strain>
    </source>
</reference>
<dbReference type="RefSeq" id="WP_017919012.1">
    <property type="nucleotide sequence ID" value="NZ_CADEPP010000020.1"/>
</dbReference>
<dbReference type="EMBL" id="CP104215">
    <property type="protein sequence ID" value="UWX73066.1"/>
    <property type="molecule type" value="Genomic_DNA"/>
</dbReference>
<dbReference type="Proteomes" id="UP000029590">
    <property type="component" value="Unassembled WGS sequence"/>
</dbReference>
<gene>
    <name evidence="1" type="ORF">DM48_2737</name>
    <name evidence="2" type="ORF">NYZ96_32200</name>
</gene>
<sequence length="58" mass="6537">MSNAKQSQTRKPSFLSQVGAMLRDAWALFELQSQLQLKAATSYARGPVRATVRNDRRV</sequence>
<dbReference type="Proteomes" id="UP001059745">
    <property type="component" value="Chromosome 2"/>
</dbReference>
<evidence type="ECO:0000313" key="2">
    <source>
        <dbReference type="EMBL" id="UWX73066.1"/>
    </source>
</evidence>
<dbReference type="AlphaFoldDB" id="A0AAP2JCS0"/>
<dbReference type="KEGG" id="bgo:BM43_5029"/>
<protein>
    <submittedName>
        <fullName evidence="1">Uncharacterized protein</fullName>
    </submittedName>
</protein>
<organism evidence="1 3">
    <name type="scientific">Burkholderia gladioli</name>
    <name type="common">Pseudomonas marginata</name>
    <name type="synonym">Phytomonas marginata</name>
    <dbReference type="NCBI Taxonomy" id="28095"/>
    <lineage>
        <taxon>Bacteria</taxon>
        <taxon>Pseudomonadati</taxon>
        <taxon>Pseudomonadota</taxon>
        <taxon>Betaproteobacteria</taxon>
        <taxon>Burkholderiales</taxon>
        <taxon>Burkholderiaceae</taxon>
        <taxon>Burkholderia</taxon>
    </lineage>
</organism>
<proteinExistence type="predicted"/>